<dbReference type="SUPFAM" id="SSF56601">
    <property type="entry name" value="beta-lactamase/transpeptidase-like"/>
    <property type="match status" value="1"/>
</dbReference>
<accession>A0A0R2M2J1</accession>
<dbReference type="Gene3D" id="3.40.710.10">
    <property type="entry name" value="DD-peptidase/beta-lactamase superfamily"/>
    <property type="match status" value="1"/>
</dbReference>
<evidence type="ECO:0000313" key="3">
    <source>
        <dbReference type="Proteomes" id="UP000051783"/>
    </source>
</evidence>
<dbReference type="PANTHER" id="PTHR46825">
    <property type="entry name" value="D-ALANYL-D-ALANINE-CARBOXYPEPTIDASE/ENDOPEPTIDASE AMPH"/>
    <property type="match status" value="1"/>
</dbReference>
<reference evidence="2 3" key="1">
    <citation type="journal article" date="2015" name="Genome Announc.">
        <title>Expanding the biotechnology potential of lactobacilli through comparative genomics of 213 strains and associated genera.</title>
        <authorList>
            <person name="Sun Z."/>
            <person name="Harris H.M."/>
            <person name="McCann A."/>
            <person name="Guo C."/>
            <person name="Argimon S."/>
            <person name="Zhang W."/>
            <person name="Yang X."/>
            <person name="Jeffery I.B."/>
            <person name="Cooney J.C."/>
            <person name="Kagawa T.F."/>
            <person name="Liu W."/>
            <person name="Song Y."/>
            <person name="Salvetti E."/>
            <person name="Wrobel A."/>
            <person name="Rasinkangas P."/>
            <person name="Parkhill J."/>
            <person name="Rea M.C."/>
            <person name="O'Sullivan O."/>
            <person name="Ritari J."/>
            <person name="Douillard F.P."/>
            <person name="Paul Ross R."/>
            <person name="Yang R."/>
            <person name="Briner A.E."/>
            <person name="Felis G.E."/>
            <person name="de Vos W.M."/>
            <person name="Barrangou R."/>
            <person name="Klaenhammer T.R."/>
            <person name="Caufield P.W."/>
            <person name="Cui Y."/>
            <person name="Zhang H."/>
            <person name="O'Toole P.W."/>
        </authorList>
    </citation>
    <scope>NUCLEOTIDE SEQUENCE [LARGE SCALE GENOMIC DNA]</scope>
    <source>
        <strain evidence="2 3">LMG 26013</strain>
    </source>
</reference>
<gene>
    <name evidence="2" type="ORF">IV64_GL001187</name>
</gene>
<organism evidence="2 3">
    <name type="scientific">Lactiplantibacillus xiangfangensis</name>
    <dbReference type="NCBI Taxonomy" id="942150"/>
    <lineage>
        <taxon>Bacteria</taxon>
        <taxon>Bacillati</taxon>
        <taxon>Bacillota</taxon>
        <taxon>Bacilli</taxon>
        <taxon>Lactobacillales</taxon>
        <taxon>Lactobacillaceae</taxon>
        <taxon>Lactiplantibacillus</taxon>
    </lineage>
</organism>
<dbReference type="InterPro" id="IPR012338">
    <property type="entry name" value="Beta-lactam/transpept-like"/>
</dbReference>
<dbReference type="AlphaFoldDB" id="A0A0R2M2J1"/>
<feature type="domain" description="Beta-lactamase-related" evidence="1">
    <location>
        <begin position="242"/>
        <end position="564"/>
    </location>
</feature>
<dbReference type="EMBL" id="JQCL01000098">
    <property type="protein sequence ID" value="KRO07734.1"/>
    <property type="molecule type" value="Genomic_DNA"/>
</dbReference>
<dbReference type="InterPro" id="IPR050491">
    <property type="entry name" value="AmpC-like"/>
</dbReference>
<dbReference type="Proteomes" id="UP000051783">
    <property type="component" value="Unassembled WGS sequence"/>
</dbReference>
<dbReference type="Pfam" id="PF00144">
    <property type="entry name" value="Beta-lactamase"/>
    <property type="match status" value="1"/>
</dbReference>
<protein>
    <submittedName>
        <fullName evidence="2">Beta-lactamase</fullName>
    </submittedName>
</protein>
<dbReference type="OrthoDB" id="2157616at2"/>
<dbReference type="RefSeq" id="WP_057707487.1">
    <property type="nucleotide sequence ID" value="NZ_JQCL01000098.1"/>
</dbReference>
<evidence type="ECO:0000313" key="2">
    <source>
        <dbReference type="EMBL" id="KRO07734.1"/>
    </source>
</evidence>
<dbReference type="STRING" id="942150.IV64_GL001187"/>
<keyword evidence="3" id="KW-1185">Reference proteome</keyword>
<proteinExistence type="predicted"/>
<sequence length="575" mass="64748">MNFMKNISMTSKLVSHIGRMSLLAGVVAIVTTVAIGQTTFQEKHSGSTVVQAATLPVHLTSKYRTVNDAVQIKPTYRNSTHKAYDVINGVAGNNQRISLKGKYRLNKLNILYVDQRMNIDKGVYYHFKIGKKSGWIWRGYTQPYTPKYVAGKSKKINKTVYVQPAYRAATSKKKVFGFKVVRHHTNFKTKYKLNKFTKFKATKKMKVKNAVYYYVTSGTKKGWVWHGYTTTKKPLVNTYLATEIKQTMNKYHLRGKVLVVNGKQSNRDAEGVGYANYGRRILNNKSNVVYQGASLQKAMTGSMMVQVITESQKTGRRITQNTAISRWYPGLKGANNITVGNLLTQTSGITDHNSEVVPSQKLSEQQAIDQAVARINQSGVSEKSYHYNNDNYILLAGIIRAVTGQSYEQNLNQRIIKPLGLKHTYMWNSVSSKYVKARSYKYINKNYQHGVNPNDKLLSYIIGAGNMYTTVNDYETFEHGLKNGKILNSSDYHYLTNINSKSGSGYSGGMYVRHNGNVKAVYGTLAKNHVGNWVQLTKNNGQGIILFANQSNSADDVKQAGYEILSRFSNQFDAR</sequence>
<dbReference type="PATRIC" id="fig|942150.3.peg.1223"/>
<dbReference type="InterPro" id="IPR001466">
    <property type="entry name" value="Beta-lactam-related"/>
</dbReference>
<name>A0A0R2M2J1_9LACO</name>
<comment type="caution">
    <text evidence="2">The sequence shown here is derived from an EMBL/GenBank/DDBJ whole genome shotgun (WGS) entry which is preliminary data.</text>
</comment>
<dbReference type="PANTHER" id="PTHR46825:SF7">
    <property type="entry name" value="D-ALANYL-D-ALANINE CARBOXYPEPTIDASE"/>
    <property type="match status" value="1"/>
</dbReference>
<evidence type="ECO:0000259" key="1">
    <source>
        <dbReference type="Pfam" id="PF00144"/>
    </source>
</evidence>